<reference evidence="2" key="1">
    <citation type="submission" date="2017-03" db="EMBL/GenBank/DDBJ databases">
        <title>Phytopthora megakarya and P. palmivora, two closely related causual agents of cacao black pod achieved similar genome size and gene model numbers by different mechanisms.</title>
        <authorList>
            <person name="Ali S."/>
            <person name="Shao J."/>
            <person name="Larry D.J."/>
            <person name="Kronmiller B."/>
            <person name="Shen D."/>
            <person name="Strem M.D."/>
            <person name="Melnick R.L."/>
            <person name="Guiltinan M.J."/>
            <person name="Tyler B.M."/>
            <person name="Meinhardt L.W."/>
            <person name="Bailey B.A."/>
        </authorList>
    </citation>
    <scope>NUCLEOTIDE SEQUENCE [LARGE SCALE GENOMIC DNA]</scope>
    <source>
        <strain evidence="2">zdho120</strain>
    </source>
</reference>
<dbReference type="EMBL" id="NBNE01004178">
    <property type="protein sequence ID" value="OWZ05963.1"/>
    <property type="molecule type" value="Genomic_DNA"/>
</dbReference>
<sequence>MHAKELAIEKVINSSKFNLVILRLNCSCDVISLPFAVEQDKVRRRLQTQTKQHPLFERRRKYNLCKVFIVVRSTEIARHGGTPFCQLGFCATIFKTEKT</sequence>
<dbReference type="AlphaFoldDB" id="A0A225VKL7"/>
<evidence type="ECO:0000313" key="2">
    <source>
        <dbReference type="Proteomes" id="UP000198211"/>
    </source>
</evidence>
<organism evidence="1 2">
    <name type="scientific">Phytophthora megakarya</name>
    <dbReference type="NCBI Taxonomy" id="4795"/>
    <lineage>
        <taxon>Eukaryota</taxon>
        <taxon>Sar</taxon>
        <taxon>Stramenopiles</taxon>
        <taxon>Oomycota</taxon>
        <taxon>Peronosporomycetes</taxon>
        <taxon>Peronosporales</taxon>
        <taxon>Peronosporaceae</taxon>
        <taxon>Phytophthora</taxon>
    </lineage>
</organism>
<accession>A0A225VKL7</accession>
<gene>
    <name evidence="1" type="ORF">PHMEG_00021853</name>
</gene>
<proteinExistence type="predicted"/>
<comment type="caution">
    <text evidence="1">The sequence shown here is derived from an EMBL/GenBank/DDBJ whole genome shotgun (WGS) entry which is preliminary data.</text>
</comment>
<protein>
    <submittedName>
        <fullName evidence="1">Uncharacterized protein</fullName>
    </submittedName>
</protein>
<keyword evidence="2" id="KW-1185">Reference proteome</keyword>
<evidence type="ECO:0000313" key="1">
    <source>
        <dbReference type="EMBL" id="OWZ05963.1"/>
    </source>
</evidence>
<name>A0A225VKL7_9STRA</name>
<dbReference type="Proteomes" id="UP000198211">
    <property type="component" value="Unassembled WGS sequence"/>
</dbReference>